<reference evidence="2" key="1">
    <citation type="journal article" date="2020" name="Nature">
        <title>Giant virus diversity and host interactions through global metagenomics.</title>
        <authorList>
            <person name="Schulz F."/>
            <person name="Roux S."/>
            <person name="Paez-Espino D."/>
            <person name="Jungbluth S."/>
            <person name="Walsh D.A."/>
            <person name="Denef V.J."/>
            <person name="McMahon K.D."/>
            <person name="Konstantinidis K.T."/>
            <person name="Eloe-Fadrosh E.A."/>
            <person name="Kyrpides N.C."/>
            <person name="Woyke T."/>
        </authorList>
    </citation>
    <scope>NUCLEOTIDE SEQUENCE</scope>
    <source>
        <strain evidence="2">GVMAG-S-1101172-89</strain>
    </source>
</reference>
<accession>A0A6C0K7U2</accession>
<keyword evidence="1" id="KW-0812">Transmembrane</keyword>
<sequence length="279" mass="31785">MSYLNERRSLMYSQEISIIPAILIPTVTFCLLFVIDYIWRSSKDLSLRFVTLLDYTAQSSDGLIVVSQDPSVPEAVQIATSVNENTGIEFAYSFFIIVKESTFSGDNNLRHVFHKGYRTSWPLMCPGVFIKEDTNTMRVVFNTNKNVYRYADVNNIPINKWFHIVLNCYNSGIDIYVNANLAHRIKFDANEFVYQNFQDLLIFSPNISRINGTVTISAGENITFNGSFDGNLSSLKYARYALSIKEINSLMTSGPSTKIIQNINDTNTAYLSDTWWSNQ</sequence>
<dbReference type="InterPro" id="IPR013320">
    <property type="entry name" value="ConA-like_dom_sf"/>
</dbReference>
<dbReference type="AlphaFoldDB" id="A0A6C0K7U2"/>
<proteinExistence type="predicted"/>
<evidence type="ECO:0000313" key="2">
    <source>
        <dbReference type="EMBL" id="QHU12747.1"/>
    </source>
</evidence>
<dbReference type="SUPFAM" id="SSF49899">
    <property type="entry name" value="Concanavalin A-like lectins/glucanases"/>
    <property type="match status" value="1"/>
</dbReference>
<keyword evidence="1" id="KW-0472">Membrane</keyword>
<name>A0A6C0K7U2_9ZZZZ</name>
<evidence type="ECO:0000256" key="1">
    <source>
        <dbReference type="SAM" id="Phobius"/>
    </source>
</evidence>
<feature type="transmembrane region" description="Helical" evidence="1">
    <location>
        <begin position="16"/>
        <end position="39"/>
    </location>
</feature>
<dbReference type="EMBL" id="MN740809">
    <property type="protein sequence ID" value="QHU12747.1"/>
    <property type="molecule type" value="Genomic_DNA"/>
</dbReference>
<protein>
    <recommendedName>
        <fullName evidence="3">LamG domain-containing protein</fullName>
    </recommendedName>
</protein>
<organism evidence="2">
    <name type="scientific">viral metagenome</name>
    <dbReference type="NCBI Taxonomy" id="1070528"/>
    <lineage>
        <taxon>unclassified sequences</taxon>
        <taxon>metagenomes</taxon>
        <taxon>organismal metagenomes</taxon>
    </lineage>
</organism>
<evidence type="ECO:0008006" key="3">
    <source>
        <dbReference type="Google" id="ProtNLM"/>
    </source>
</evidence>
<dbReference type="Gene3D" id="2.60.120.200">
    <property type="match status" value="1"/>
</dbReference>
<keyword evidence="1" id="KW-1133">Transmembrane helix</keyword>